<comment type="caution">
    <text evidence="3">The sequence shown here is derived from an EMBL/GenBank/DDBJ whole genome shotgun (WGS) entry which is preliminary data.</text>
</comment>
<reference evidence="3 4" key="1">
    <citation type="submission" date="2019-11" db="EMBL/GenBank/DDBJ databases">
        <title>Isolation of a new High Light Tolerant Cyanobacteria.</title>
        <authorList>
            <person name="Dobson Z."/>
            <person name="Vaughn N."/>
            <person name="Vaughn M."/>
            <person name="Fromme P."/>
            <person name="Mazor Y."/>
        </authorList>
    </citation>
    <scope>NUCLEOTIDE SEQUENCE [LARGE SCALE GENOMIC DNA]</scope>
    <source>
        <strain evidence="3 4">0216</strain>
    </source>
</reference>
<gene>
    <name evidence="3" type="ORF">GGC33_16305</name>
</gene>
<dbReference type="InterPro" id="IPR018639">
    <property type="entry name" value="DUF2062"/>
</dbReference>
<feature type="transmembrane region" description="Helical" evidence="1">
    <location>
        <begin position="65"/>
        <end position="90"/>
    </location>
</feature>
<dbReference type="EMBL" id="WMIA01000030">
    <property type="protein sequence ID" value="MTF40479.1"/>
    <property type="molecule type" value="Genomic_DNA"/>
</dbReference>
<dbReference type="Proteomes" id="UP000437131">
    <property type="component" value="Unassembled WGS sequence"/>
</dbReference>
<dbReference type="PANTHER" id="PTHR40547">
    <property type="entry name" value="SLL0298 PROTEIN"/>
    <property type="match status" value="1"/>
</dbReference>
<keyword evidence="1" id="KW-1133">Transmembrane helix</keyword>
<accession>A0A844H0A5</accession>
<evidence type="ECO:0000256" key="1">
    <source>
        <dbReference type="SAM" id="Phobius"/>
    </source>
</evidence>
<name>A0A844H0A5_9CHRO</name>
<feature type="domain" description="DUF2062" evidence="2">
    <location>
        <begin position="42"/>
        <end position="185"/>
    </location>
</feature>
<keyword evidence="1" id="KW-0812">Transmembrane</keyword>
<dbReference type="AlphaFoldDB" id="A0A844H0A5"/>
<feature type="transmembrane region" description="Helical" evidence="1">
    <location>
        <begin position="151"/>
        <end position="174"/>
    </location>
</feature>
<evidence type="ECO:0000313" key="4">
    <source>
        <dbReference type="Proteomes" id="UP000437131"/>
    </source>
</evidence>
<dbReference type="PANTHER" id="PTHR40547:SF1">
    <property type="entry name" value="SLL0298 PROTEIN"/>
    <property type="match status" value="1"/>
</dbReference>
<protein>
    <submittedName>
        <fullName evidence="3">DUF2062 domain-containing protein</fullName>
    </submittedName>
</protein>
<sequence length="186" mass="21996">MNFVHKNKTSNVKQKLTKNCYYSKTKKLNKKQFRKKDSPWKRYGKYYKWKLLRLREHPHKIARGFAVGVFSGCLPLMGLQFLISLLLAFIVRGNKFTALMGTWISNPFTYVPLFIFNFHVGKIILGFFISNQDLQFNWQSWREFAQMGTEITVTLLFGSVIVGIVFATIAYHFILRLLYHWKKNKL</sequence>
<evidence type="ECO:0000313" key="3">
    <source>
        <dbReference type="EMBL" id="MTF40479.1"/>
    </source>
</evidence>
<proteinExistence type="predicted"/>
<evidence type="ECO:0000259" key="2">
    <source>
        <dbReference type="Pfam" id="PF09835"/>
    </source>
</evidence>
<dbReference type="Pfam" id="PF09835">
    <property type="entry name" value="DUF2062"/>
    <property type="match status" value="1"/>
</dbReference>
<feature type="transmembrane region" description="Helical" evidence="1">
    <location>
        <begin position="110"/>
        <end position="130"/>
    </location>
</feature>
<keyword evidence="1" id="KW-0472">Membrane</keyword>
<organism evidence="3 4">
    <name type="scientific">Cyanobacterium aponinum 0216</name>
    <dbReference type="NCBI Taxonomy" id="2676140"/>
    <lineage>
        <taxon>Bacteria</taxon>
        <taxon>Bacillati</taxon>
        <taxon>Cyanobacteriota</taxon>
        <taxon>Cyanophyceae</taxon>
        <taxon>Oscillatoriophycideae</taxon>
        <taxon>Chroococcales</taxon>
        <taxon>Geminocystaceae</taxon>
        <taxon>Cyanobacterium</taxon>
    </lineage>
</organism>